<name>A0AAP9ZNZ3_9GAMM</name>
<sequence length="77" mass="9011">MEYDSQYIFKGDAEKYMSDKEGIVEFRFPQGHQLMLNETVTFRVAPGKDPVKFVCIGRHYDFSEERKCTLLIDLDLA</sequence>
<reference evidence="1" key="1">
    <citation type="submission" date="2020-12" db="EMBL/GenBank/DDBJ databases">
        <title>Genome reconstruction of Halomonas venusta strain DSM 4743.</title>
        <authorList>
            <person name="Aguirre-Garrido J.F."/>
            <person name="Hernandez-Soto L.M."/>
            <person name="Martinez-Abarca F."/>
        </authorList>
    </citation>
    <scope>NUCLEOTIDE SEQUENCE</scope>
    <source>
        <strain evidence="1">4743</strain>
    </source>
</reference>
<proteinExistence type="predicted"/>
<dbReference type="AlphaFoldDB" id="A0AAP9ZNZ3"/>
<gene>
    <name evidence="1" type="ORF">JDS37_09430</name>
</gene>
<dbReference type="Proteomes" id="UP000663479">
    <property type="component" value="Chromosome"/>
</dbReference>
<dbReference type="EMBL" id="CP066539">
    <property type="protein sequence ID" value="QRL05127.1"/>
    <property type="molecule type" value="Genomic_DNA"/>
</dbReference>
<evidence type="ECO:0000313" key="2">
    <source>
        <dbReference type="Proteomes" id="UP000663479"/>
    </source>
</evidence>
<evidence type="ECO:0000313" key="1">
    <source>
        <dbReference type="EMBL" id="QRL05127.1"/>
    </source>
</evidence>
<protein>
    <submittedName>
        <fullName evidence="1">Uncharacterized protein</fullName>
    </submittedName>
</protein>
<organism evidence="1 2">
    <name type="scientific">Vreelandella venusta</name>
    <dbReference type="NCBI Taxonomy" id="44935"/>
    <lineage>
        <taxon>Bacteria</taxon>
        <taxon>Pseudomonadati</taxon>
        <taxon>Pseudomonadota</taxon>
        <taxon>Gammaproteobacteria</taxon>
        <taxon>Oceanospirillales</taxon>
        <taxon>Halomonadaceae</taxon>
        <taxon>Vreelandella</taxon>
    </lineage>
</organism>
<dbReference type="RefSeq" id="WP_146943445.1">
    <property type="nucleotide sequence ID" value="NZ_BJUL01000006.1"/>
</dbReference>
<accession>A0AAP9ZNZ3</accession>